<dbReference type="Proteomes" id="UP000179252">
    <property type="component" value="Unassembled WGS sequence"/>
</dbReference>
<dbReference type="InterPro" id="IPR036583">
    <property type="entry name" value="23S_rRNA_IVS_sf"/>
</dbReference>
<dbReference type="SUPFAM" id="SSF158446">
    <property type="entry name" value="IVS-encoded protein-like"/>
    <property type="match status" value="1"/>
</dbReference>
<dbReference type="Pfam" id="PF05635">
    <property type="entry name" value="23S_rRNA_IVP"/>
    <property type="match status" value="1"/>
</dbReference>
<dbReference type="EMBL" id="MFAU01000063">
    <property type="protein sequence ID" value="OGD83031.1"/>
    <property type="molecule type" value="Genomic_DNA"/>
</dbReference>
<dbReference type="PANTHER" id="PTHR38471">
    <property type="entry name" value="FOUR HELIX BUNDLE PROTEIN"/>
    <property type="match status" value="1"/>
</dbReference>
<dbReference type="AlphaFoldDB" id="A0A1F5FTU4"/>
<evidence type="ECO:0000313" key="1">
    <source>
        <dbReference type="EMBL" id="OGD83031.1"/>
    </source>
</evidence>
<accession>A0A1F5FTU4</accession>
<sequence length="118" mass="13374">MKIQSFTDLEAWKIGHTLVLNVYRLTKSFPHEEQFGLTSQMRRAAVSVTSNIAEGFSRRSAKEKIQFYHMALGSLTELQNQLLVAKDLHYLSDTLFAQIAGNLVRVNKLIHGLIKTAK</sequence>
<comment type="caution">
    <text evidence="1">The sequence shown here is derived from an EMBL/GenBank/DDBJ whole genome shotgun (WGS) entry which is preliminary data.</text>
</comment>
<dbReference type="CDD" id="cd16377">
    <property type="entry name" value="23S_rRNA_IVP_like"/>
    <property type="match status" value="1"/>
</dbReference>
<gene>
    <name evidence="1" type="ORF">A2165_03845</name>
</gene>
<dbReference type="InterPro" id="IPR012657">
    <property type="entry name" value="23S_rRNA-intervening_sequence"/>
</dbReference>
<name>A0A1F5FTU4_9BACT</name>
<reference evidence="1 2" key="1">
    <citation type="journal article" date="2016" name="Nat. Commun.">
        <title>Thousands of microbial genomes shed light on interconnected biogeochemical processes in an aquifer system.</title>
        <authorList>
            <person name="Anantharaman K."/>
            <person name="Brown C.T."/>
            <person name="Hug L.A."/>
            <person name="Sharon I."/>
            <person name="Castelle C.J."/>
            <person name="Probst A.J."/>
            <person name="Thomas B.C."/>
            <person name="Singh A."/>
            <person name="Wilkins M.J."/>
            <person name="Karaoz U."/>
            <person name="Brodie E.L."/>
            <person name="Williams K.H."/>
            <person name="Hubbard S.S."/>
            <person name="Banfield J.F."/>
        </authorList>
    </citation>
    <scope>NUCLEOTIDE SEQUENCE [LARGE SCALE GENOMIC DNA]</scope>
</reference>
<organism evidence="1 2">
    <name type="scientific">Candidatus Curtissbacteria bacterium RBG_13_40_7</name>
    <dbReference type="NCBI Taxonomy" id="1797706"/>
    <lineage>
        <taxon>Bacteria</taxon>
        <taxon>Candidatus Curtissiibacteriota</taxon>
    </lineage>
</organism>
<protein>
    <recommendedName>
        <fullName evidence="3">Four helix bundle protein</fullName>
    </recommendedName>
</protein>
<proteinExistence type="predicted"/>
<dbReference type="PANTHER" id="PTHR38471:SF2">
    <property type="entry name" value="FOUR HELIX BUNDLE PROTEIN"/>
    <property type="match status" value="1"/>
</dbReference>
<evidence type="ECO:0008006" key="3">
    <source>
        <dbReference type="Google" id="ProtNLM"/>
    </source>
</evidence>
<evidence type="ECO:0000313" key="2">
    <source>
        <dbReference type="Proteomes" id="UP000179252"/>
    </source>
</evidence>
<dbReference type="NCBIfam" id="TIGR02436">
    <property type="entry name" value="four helix bundle protein"/>
    <property type="match status" value="1"/>
</dbReference>
<dbReference type="Gene3D" id="1.20.1440.60">
    <property type="entry name" value="23S rRNA-intervening sequence"/>
    <property type="match status" value="1"/>
</dbReference>